<name>A0A0E9TTD8_ANGAN</name>
<reference evidence="1" key="1">
    <citation type="submission" date="2014-11" db="EMBL/GenBank/DDBJ databases">
        <authorList>
            <person name="Amaro Gonzalez C."/>
        </authorList>
    </citation>
    <scope>NUCLEOTIDE SEQUENCE</scope>
</reference>
<dbReference type="EMBL" id="GBXM01051618">
    <property type="protein sequence ID" value="JAH56959.1"/>
    <property type="molecule type" value="Transcribed_RNA"/>
</dbReference>
<dbReference type="AlphaFoldDB" id="A0A0E9TTD8"/>
<sequence>MSTIFVLKNILKTRRRIFPQYQVGHFFVTNCNHQSIMLSHCRILIVSQRELYEVTCQIIVHKI</sequence>
<protein>
    <submittedName>
        <fullName evidence="1">Uncharacterized protein</fullName>
    </submittedName>
</protein>
<evidence type="ECO:0000313" key="1">
    <source>
        <dbReference type="EMBL" id="JAH56959.1"/>
    </source>
</evidence>
<proteinExistence type="predicted"/>
<reference evidence="1" key="2">
    <citation type="journal article" date="2015" name="Fish Shellfish Immunol.">
        <title>Early steps in the European eel (Anguilla anguilla)-Vibrio vulnificus interaction in the gills: Role of the RtxA13 toxin.</title>
        <authorList>
            <person name="Callol A."/>
            <person name="Pajuelo D."/>
            <person name="Ebbesson L."/>
            <person name="Teles M."/>
            <person name="MacKenzie S."/>
            <person name="Amaro C."/>
        </authorList>
    </citation>
    <scope>NUCLEOTIDE SEQUENCE</scope>
</reference>
<organism evidence="1">
    <name type="scientific">Anguilla anguilla</name>
    <name type="common">European freshwater eel</name>
    <name type="synonym">Muraena anguilla</name>
    <dbReference type="NCBI Taxonomy" id="7936"/>
    <lineage>
        <taxon>Eukaryota</taxon>
        <taxon>Metazoa</taxon>
        <taxon>Chordata</taxon>
        <taxon>Craniata</taxon>
        <taxon>Vertebrata</taxon>
        <taxon>Euteleostomi</taxon>
        <taxon>Actinopterygii</taxon>
        <taxon>Neopterygii</taxon>
        <taxon>Teleostei</taxon>
        <taxon>Anguilliformes</taxon>
        <taxon>Anguillidae</taxon>
        <taxon>Anguilla</taxon>
    </lineage>
</organism>
<accession>A0A0E9TTD8</accession>